<keyword evidence="2" id="KW-0812">Transmembrane</keyword>
<dbReference type="AlphaFoldDB" id="A0A6L2Q2J2"/>
<protein>
    <recommendedName>
        <fullName evidence="6">Dendritic cell-specific transmembrane protein-like domain-containing protein</fullName>
    </recommendedName>
</protein>
<feature type="domain" description="Dendritic cell-specific transmembrane protein-like" evidence="6">
    <location>
        <begin position="374"/>
        <end position="564"/>
    </location>
</feature>
<proteinExistence type="predicted"/>
<dbReference type="OrthoDB" id="5985669at2759"/>
<evidence type="ECO:0000256" key="4">
    <source>
        <dbReference type="ARBA" id="ARBA00023136"/>
    </source>
</evidence>
<sequence length="719" mass="83112">MYEELTTSMSTERAGEKLSLALYELILIDIQFTTQTCIYVGGTICLVLGLGNAISTQVRCISLLTLPAFCGRVGRGVLKAIVIAYVLAGPIQSIGINGQEVVRTFACSTTLTYNLTKARFDLIFRPFAEAVLNMKADTDEVKNSVHSIKNIVLPLAEEIEGEEEMRKIREENEYVDQTQGDSSREKEIKEKYKEGEREPEEIRYEKMYKRKMESKCEDIISRGTENCRRMFGEAYDRCYKKVSWAAAWLLCWPMKLTFVCNIVEAMGGSKPCDASRILEPGFGEGYAYLKRSSVSLSEEFRGARIQYEVHRTAERLDVQQAVDSTQAVIEEFQSKKVILDTVLMIVKQLLACIFVRIIFRAQEYHDKYLSDIQFDNMYVTHYFRQIDARRHKAEQHTILPLKKVERAILVDPCSVLPAKQERKKLFHQSLKLILEMVTATTVILLDHLLYEALDIIRRHGHIEYTQEGSHDLTLKVKGTGIIATLVRSILGGLNIRKRIKNIWSNEACLPQPTMMESYYFYKIYGTYFCIWLLLLAEAYTQRLQRVICAYFYPKREKRRVLFLYNETLKRRRELFKYMRAQVKHTVRERSLEHVPKSVATNQEGKVTTLWNQQVETDRTIPNNTRDIIIRDNEEQTCMLIHAAIPGNRNVIKKEDKNILQYKDLITEIQCMWNVKTKVTPAIITATGTVSKSFRKYLNSIPGKHEVKLGTAHILREVLM</sequence>
<keyword evidence="4" id="KW-0472">Membrane</keyword>
<dbReference type="Pfam" id="PF07782">
    <property type="entry name" value="DC_STAMP"/>
    <property type="match status" value="1"/>
</dbReference>
<comment type="caution">
    <text evidence="7">The sequence shown here is derived from an EMBL/GenBank/DDBJ whole genome shotgun (WGS) entry which is preliminary data.</text>
</comment>
<evidence type="ECO:0000256" key="1">
    <source>
        <dbReference type="ARBA" id="ARBA00004141"/>
    </source>
</evidence>
<accession>A0A6L2Q2J2</accession>
<dbReference type="InterPro" id="IPR012858">
    <property type="entry name" value="DC_STAMP-like"/>
</dbReference>
<organism evidence="7 8">
    <name type="scientific">Coptotermes formosanus</name>
    <name type="common">Formosan subterranean termite</name>
    <dbReference type="NCBI Taxonomy" id="36987"/>
    <lineage>
        <taxon>Eukaryota</taxon>
        <taxon>Metazoa</taxon>
        <taxon>Ecdysozoa</taxon>
        <taxon>Arthropoda</taxon>
        <taxon>Hexapoda</taxon>
        <taxon>Insecta</taxon>
        <taxon>Pterygota</taxon>
        <taxon>Neoptera</taxon>
        <taxon>Polyneoptera</taxon>
        <taxon>Dictyoptera</taxon>
        <taxon>Blattodea</taxon>
        <taxon>Blattoidea</taxon>
        <taxon>Termitoidae</taxon>
        <taxon>Rhinotermitidae</taxon>
        <taxon>Coptotermes</taxon>
    </lineage>
</organism>
<gene>
    <name evidence="7" type="ORF">Cfor_12836</name>
</gene>
<dbReference type="PANTHER" id="PTHR21041">
    <property type="entry name" value="DENDRITIC CELL-SPECIFIC TRANSMEMBRANE PROTEIN"/>
    <property type="match status" value="1"/>
</dbReference>
<dbReference type="PANTHER" id="PTHR21041:SF17">
    <property type="entry name" value="E3 UBIQUITIN-PROTEIN LIGASE DCST1"/>
    <property type="match status" value="1"/>
</dbReference>
<evidence type="ECO:0000256" key="5">
    <source>
        <dbReference type="SAM" id="MobiDB-lite"/>
    </source>
</evidence>
<dbReference type="FunCoup" id="A0A6L2Q2J2">
    <property type="interactions" value="1"/>
</dbReference>
<dbReference type="Proteomes" id="UP000502823">
    <property type="component" value="Unassembled WGS sequence"/>
</dbReference>
<evidence type="ECO:0000313" key="7">
    <source>
        <dbReference type="EMBL" id="GFG39039.1"/>
    </source>
</evidence>
<evidence type="ECO:0000256" key="2">
    <source>
        <dbReference type="ARBA" id="ARBA00022692"/>
    </source>
</evidence>
<comment type="subcellular location">
    <subcellularLocation>
        <location evidence="1">Membrane</location>
        <topology evidence="1">Multi-pass membrane protein</topology>
    </subcellularLocation>
</comment>
<keyword evidence="8" id="KW-1185">Reference proteome</keyword>
<evidence type="ECO:0000256" key="3">
    <source>
        <dbReference type="ARBA" id="ARBA00022989"/>
    </source>
</evidence>
<keyword evidence="3" id="KW-1133">Transmembrane helix</keyword>
<name>A0A6L2Q2J2_COPFO</name>
<feature type="compositionally biased region" description="Basic and acidic residues" evidence="5">
    <location>
        <begin position="182"/>
        <end position="193"/>
    </location>
</feature>
<dbReference type="InterPro" id="IPR051856">
    <property type="entry name" value="CSR-E3_Ligase_Protein"/>
</dbReference>
<evidence type="ECO:0000313" key="8">
    <source>
        <dbReference type="Proteomes" id="UP000502823"/>
    </source>
</evidence>
<dbReference type="EMBL" id="BLKM01000844">
    <property type="protein sequence ID" value="GFG39039.1"/>
    <property type="molecule type" value="Genomic_DNA"/>
</dbReference>
<dbReference type="InParanoid" id="A0A6L2Q2J2"/>
<dbReference type="GO" id="GO:0016020">
    <property type="term" value="C:membrane"/>
    <property type="evidence" value="ECO:0007669"/>
    <property type="project" value="UniProtKB-SubCell"/>
</dbReference>
<feature type="region of interest" description="Disordered" evidence="5">
    <location>
        <begin position="174"/>
        <end position="193"/>
    </location>
</feature>
<evidence type="ECO:0000259" key="6">
    <source>
        <dbReference type="Pfam" id="PF07782"/>
    </source>
</evidence>
<reference evidence="8" key="1">
    <citation type="submission" date="2020-01" db="EMBL/GenBank/DDBJ databases">
        <title>Draft genome sequence of the Termite Coptotermes fromosanus.</title>
        <authorList>
            <person name="Itakura S."/>
            <person name="Yosikawa Y."/>
            <person name="Umezawa K."/>
        </authorList>
    </citation>
    <scope>NUCLEOTIDE SEQUENCE [LARGE SCALE GENOMIC DNA]</scope>
</reference>